<evidence type="ECO:0000313" key="2">
    <source>
        <dbReference type="Proteomes" id="UP001054252"/>
    </source>
</evidence>
<keyword evidence="2" id="KW-1185">Reference proteome</keyword>
<gene>
    <name evidence="1" type="ORF">SLEP1_g53298</name>
</gene>
<evidence type="ECO:0000313" key="1">
    <source>
        <dbReference type="EMBL" id="GKV46307.1"/>
    </source>
</evidence>
<reference evidence="1 2" key="1">
    <citation type="journal article" date="2021" name="Commun. Biol.">
        <title>The genome of Shorea leprosula (Dipterocarpaceae) highlights the ecological relevance of drought in aseasonal tropical rainforests.</title>
        <authorList>
            <person name="Ng K.K.S."/>
            <person name="Kobayashi M.J."/>
            <person name="Fawcett J.A."/>
            <person name="Hatakeyama M."/>
            <person name="Paape T."/>
            <person name="Ng C.H."/>
            <person name="Ang C.C."/>
            <person name="Tnah L.H."/>
            <person name="Lee C.T."/>
            <person name="Nishiyama T."/>
            <person name="Sese J."/>
            <person name="O'Brien M.J."/>
            <person name="Copetti D."/>
            <person name="Mohd Noor M.I."/>
            <person name="Ong R.C."/>
            <person name="Putra M."/>
            <person name="Sireger I.Z."/>
            <person name="Indrioko S."/>
            <person name="Kosugi Y."/>
            <person name="Izuno A."/>
            <person name="Isagi Y."/>
            <person name="Lee S.L."/>
            <person name="Shimizu K.K."/>
        </authorList>
    </citation>
    <scope>NUCLEOTIDE SEQUENCE [LARGE SCALE GENOMIC DNA]</scope>
    <source>
        <strain evidence="1">214</strain>
    </source>
</reference>
<name>A0AAV5MA43_9ROSI</name>
<dbReference type="AlphaFoldDB" id="A0AAV5MA43"/>
<accession>A0AAV5MA43</accession>
<sequence length="166" mass="18481">MAHPCMLAWTYHNLEEVYLIFGSNQLCLQQMPNLALLLATQQSGMEMTLLRIDLGLGHYSASNCAERRGGLTLFLKDELNLQVSSFSPLIDLALASLFCEQLCREKLSHIDVVIVDLGGCQWPLIGFSSQPETVSPLFWLHLGDINATLSKSEKERGILIFRLGST</sequence>
<organism evidence="1 2">
    <name type="scientific">Rubroshorea leprosula</name>
    <dbReference type="NCBI Taxonomy" id="152421"/>
    <lineage>
        <taxon>Eukaryota</taxon>
        <taxon>Viridiplantae</taxon>
        <taxon>Streptophyta</taxon>
        <taxon>Embryophyta</taxon>
        <taxon>Tracheophyta</taxon>
        <taxon>Spermatophyta</taxon>
        <taxon>Magnoliopsida</taxon>
        <taxon>eudicotyledons</taxon>
        <taxon>Gunneridae</taxon>
        <taxon>Pentapetalae</taxon>
        <taxon>rosids</taxon>
        <taxon>malvids</taxon>
        <taxon>Malvales</taxon>
        <taxon>Dipterocarpaceae</taxon>
        <taxon>Rubroshorea</taxon>
    </lineage>
</organism>
<proteinExistence type="predicted"/>
<dbReference type="Proteomes" id="UP001054252">
    <property type="component" value="Unassembled WGS sequence"/>
</dbReference>
<dbReference type="EMBL" id="BPVZ01000206">
    <property type="protein sequence ID" value="GKV46307.1"/>
    <property type="molecule type" value="Genomic_DNA"/>
</dbReference>
<protein>
    <submittedName>
        <fullName evidence="1">Uncharacterized protein</fullName>
    </submittedName>
</protein>
<comment type="caution">
    <text evidence="1">The sequence shown here is derived from an EMBL/GenBank/DDBJ whole genome shotgun (WGS) entry which is preliminary data.</text>
</comment>